<keyword evidence="4 7" id="KW-1133">Transmembrane helix</keyword>
<evidence type="ECO:0000259" key="9">
    <source>
        <dbReference type="Pfam" id="PF12615"/>
    </source>
</evidence>
<keyword evidence="5 7" id="KW-0472">Membrane</keyword>
<feature type="region of interest" description="Disordered" evidence="6">
    <location>
        <begin position="670"/>
        <end position="708"/>
    </location>
</feature>
<evidence type="ECO:0000256" key="6">
    <source>
        <dbReference type="SAM" id="MobiDB-lite"/>
    </source>
</evidence>
<dbReference type="Gene3D" id="1.10.8.80">
    <property type="entry name" value="Magnesium chelatase subunit I, C-Terminal domain"/>
    <property type="match status" value="1"/>
</dbReference>
<feature type="transmembrane region" description="Helical" evidence="7">
    <location>
        <begin position="116"/>
        <end position="136"/>
    </location>
</feature>
<evidence type="ECO:0000256" key="1">
    <source>
        <dbReference type="ARBA" id="ARBA00004651"/>
    </source>
</evidence>
<keyword evidence="2" id="KW-1003">Cell membrane</keyword>
<dbReference type="InterPro" id="IPR051539">
    <property type="entry name" value="T4SS-coupling_protein"/>
</dbReference>
<evidence type="ECO:0000256" key="5">
    <source>
        <dbReference type="ARBA" id="ARBA00023136"/>
    </source>
</evidence>
<organism evidence="10 12">
    <name type="scientific">Shewanella glacialipiscicola</name>
    <dbReference type="NCBI Taxonomy" id="614069"/>
    <lineage>
        <taxon>Bacteria</taxon>
        <taxon>Pseudomonadati</taxon>
        <taxon>Pseudomonadota</taxon>
        <taxon>Gammaproteobacteria</taxon>
        <taxon>Alteromonadales</taxon>
        <taxon>Shewanellaceae</taxon>
        <taxon>Shewanella</taxon>
    </lineage>
</organism>
<evidence type="ECO:0000256" key="4">
    <source>
        <dbReference type="ARBA" id="ARBA00022989"/>
    </source>
</evidence>
<dbReference type="Pfam" id="PF12615">
    <property type="entry name" value="TraD_N"/>
    <property type="match status" value="1"/>
</dbReference>
<evidence type="ECO:0000313" key="11">
    <source>
        <dbReference type="EMBL" id="GMA84476.1"/>
    </source>
</evidence>
<keyword evidence="12" id="KW-1185">Reference proteome</keyword>
<accession>A0ABQ6JCA9</accession>
<reference evidence="12" key="2">
    <citation type="journal article" date="2019" name="Int. J. Syst. Evol. Microbiol.">
        <title>The Global Catalogue of Microorganisms (GCM) 10K type strain sequencing project: providing services to taxonomists for standard genome sequencing and annotation.</title>
        <authorList>
            <consortium name="The Broad Institute Genomics Platform"/>
            <consortium name="The Broad Institute Genome Sequencing Center for Infectious Disease"/>
            <person name="Wu L."/>
            <person name="Ma J."/>
        </authorList>
    </citation>
    <scope>NUCLEOTIDE SEQUENCE [LARGE SCALE GENOMIC DNA]</scope>
    <source>
        <strain evidence="12">NBRC 102030</strain>
    </source>
</reference>
<reference evidence="10" key="1">
    <citation type="journal article" date="2014" name="Int. J. Syst. Evol. Microbiol.">
        <title>Complete genome of a new Firmicutes species belonging to the dominant human colonic microbiota ('Ruminococcus bicirculans') reveals two chromosomes and a selective capacity to utilize plant glucans.</title>
        <authorList>
            <consortium name="NISC Comparative Sequencing Program"/>
            <person name="Wegmann U."/>
            <person name="Louis P."/>
            <person name="Goesmann A."/>
            <person name="Henrissat B."/>
            <person name="Duncan S.H."/>
            <person name="Flint H.J."/>
        </authorList>
    </citation>
    <scope>NUCLEOTIDE SEQUENCE</scope>
    <source>
        <strain evidence="10">NBRC 102030</strain>
    </source>
</reference>
<dbReference type="EMBL" id="BSUY01000002">
    <property type="protein sequence ID" value="GMA84476.1"/>
    <property type="molecule type" value="Genomic_DNA"/>
</dbReference>
<dbReference type="InterPro" id="IPR014128">
    <property type="entry name" value="T4SS_TraD"/>
</dbReference>
<reference evidence="10" key="3">
    <citation type="submission" date="2023-02" db="EMBL/GenBank/DDBJ databases">
        <authorList>
            <person name="Sun Q."/>
            <person name="Mori K."/>
        </authorList>
    </citation>
    <scope>NUCLEOTIDE SEQUENCE</scope>
    <source>
        <strain evidence="10">NBRC 102030</strain>
    </source>
</reference>
<dbReference type="SUPFAM" id="SSF52540">
    <property type="entry name" value="P-loop containing nucleoside triphosphate hydrolases"/>
    <property type="match status" value="1"/>
</dbReference>
<comment type="subcellular location">
    <subcellularLocation>
        <location evidence="1">Cell membrane</location>
        <topology evidence="1">Multi-pass membrane protein</topology>
    </subcellularLocation>
</comment>
<dbReference type="Gene3D" id="3.40.50.300">
    <property type="entry name" value="P-loop containing nucleotide triphosphate hydrolases"/>
    <property type="match status" value="1"/>
</dbReference>
<comment type="caution">
    <text evidence="10">The sequence shown here is derived from an EMBL/GenBank/DDBJ whole genome shotgun (WGS) entry which is preliminary data.</text>
</comment>
<dbReference type="Pfam" id="PF10412">
    <property type="entry name" value="TrwB_AAD_bind"/>
    <property type="match status" value="1"/>
</dbReference>
<protein>
    <submittedName>
        <fullName evidence="10">Conjugal transfer protein TraD</fullName>
    </submittedName>
</protein>
<feature type="transmembrane region" description="Helical" evidence="7">
    <location>
        <begin position="33"/>
        <end position="54"/>
    </location>
</feature>
<feature type="domain" description="Type IV secretion system coupling protein TraD DNA-binding" evidence="8">
    <location>
        <begin position="181"/>
        <end position="568"/>
    </location>
</feature>
<keyword evidence="3 7" id="KW-0812">Transmembrane</keyword>
<dbReference type="NCBIfam" id="TIGR02759">
    <property type="entry name" value="TraD_Ftype"/>
    <property type="match status" value="1"/>
</dbReference>
<feature type="domain" description="TraD coupling protein N-terminal" evidence="9">
    <location>
        <begin position="37"/>
        <end position="127"/>
    </location>
</feature>
<dbReference type="InterPro" id="IPR019476">
    <property type="entry name" value="T4SS_TraD_DNA-bd"/>
</dbReference>
<proteinExistence type="predicted"/>
<evidence type="ECO:0000256" key="3">
    <source>
        <dbReference type="ARBA" id="ARBA00022692"/>
    </source>
</evidence>
<evidence type="ECO:0000256" key="2">
    <source>
        <dbReference type="ARBA" id="ARBA00022475"/>
    </source>
</evidence>
<dbReference type="RefSeq" id="WP_220773244.1">
    <property type="nucleotide sequence ID" value="NZ_BPFC01000032.1"/>
</dbReference>
<evidence type="ECO:0000259" key="8">
    <source>
        <dbReference type="Pfam" id="PF10412"/>
    </source>
</evidence>
<name>A0ABQ6JCA9_9GAMM</name>
<dbReference type="CDD" id="cd01127">
    <property type="entry name" value="TrwB_TraG_TraD_VirD4"/>
    <property type="match status" value="1"/>
</dbReference>
<dbReference type="PANTHER" id="PTHR37937">
    <property type="entry name" value="CONJUGATIVE TRANSFER: DNA TRANSPORT"/>
    <property type="match status" value="1"/>
</dbReference>
<evidence type="ECO:0000313" key="12">
    <source>
        <dbReference type="Proteomes" id="UP001157046"/>
    </source>
</evidence>
<dbReference type="InterPro" id="IPR022585">
    <property type="entry name" value="TraD_N"/>
</dbReference>
<dbReference type="PANTHER" id="PTHR37937:SF1">
    <property type="entry name" value="CONJUGATIVE TRANSFER: DNA TRANSPORT"/>
    <property type="match status" value="1"/>
</dbReference>
<evidence type="ECO:0000313" key="10">
    <source>
        <dbReference type="EMBL" id="GMA84381.1"/>
    </source>
</evidence>
<dbReference type="Proteomes" id="UP001157046">
    <property type="component" value="Unassembled WGS sequence"/>
</dbReference>
<sequence length="708" mass="81074">MTLNPKRTKGSNYTRGGQILFHNLRMFLQINAVLIRWTCYGVLILTALLCYLFIDKDTLTGAYYYWINQTVSMFRPESHVMQTEWQGTVYTSTLGSQLQNPILIAANSRFWLWTQIYLLISSVIGIVFLSVAMWYFKRKGDEQTEEHFIRGMQKATPKELAKQLKKDKRQSDFKLDGIGIFKERFEVQHLLLDGTTGAGKSVALRKFLTWIRERGDKAIIYDKGCTFVSKFYNPATDVLLNPFDERCAYWDVWCDAHEPSDFENMASALIPQHGEGDPFWVQSARTIFSSTAFKMQDEPKANQTTERLLELMLTSELESLSEYLKGTESASLVSDKIQKTAISIKSVLAAYIKSLRFLAGLDEKDEQGKLLRRKFSIREWVKNDAENGFLFLSSNAQQHASLRPLISMWLSIASTAILEQDEDPDRRIWVLMDEAPSLHKLPELAETIAEVRKFGGCYVIGIQSFAQLKKVYGENAALEMFDLLNTRLFFRSPSNEMAKISSHDLGEQEVDVSKEQYSYGANEIRDGVSLGHQTITRPVVTPSEIMQLEDLQFWLRTPGNYPVVRVDLVFNQMRSLCAPFIKRNYTPSENIKQIEWSLNYHQFSAVQHVDKADKTKLQSIHDTMYEGDENNDERSAEAQRMTKLAEKTDAVAQSLIDAKKAKPTELALKDAEKKKAAEKQKANDQHIEDAQRLEEQQIASVHEEISLD</sequence>
<dbReference type="EMBL" id="BSUY01000002">
    <property type="protein sequence ID" value="GMA84381.1"/>
    <property type="molecule type" value="Genomic_DNA"/>
</dbReference>
<dbReference type="InterPro" id="IPR027417">
    <property type="entry name" value="P-loop_NTPase"/>
</dbReference>
<evidence type="ECO:0000256" key="7">
    <source>
        <dbReference type="SAM" id="Phobius"/>
    </source>
</evidence>
<gene>
    <name evidence="10" type="primary">traD_1</name>
    <name evidence="11" type="synonym">traD_2</name>
    <name evidence="10" type="ORF">GCM10025855_39140</name>
    <name evidence="11" type="ORF">GCM10025855_40090</name>
</gene>